<dbReference type="InterPro" id="IPR002347">
    <property type="entry name" value="SDR_fam"/>
</dbReference>
<dbReference type="KEGG" id="mprn:Q3V37_19075"/>
<dbReference type="Gene3D" id="3.40.50.720">
    <property type="entry name" value="NAD(P)-binding Rossmann-like Domain"/>
    <property type="match status" value="1"/>
</dbReference>
<dbReference type="EMBL" id="CP130472">
    <property type="protein sequence ID" value="WLS43504.1"/>
    <property type="molecule type" value="Genomic_DNA"/>
</dbReference>
<dbReference type="PANTHER" id="PTHR43669">
    <property type="entry name" value="5-KETO-D-GLUCONATE 5-REDUCTASE"/>
    <property type="match status" value="1"/>
</dbReference>
<dbReference type="InterPro" id="IPR036291">
    <property type="entry name" value="NAD(P)-bd_dom_sf"/>
</dbReference>
<dbReference type="InterPro" id="IPR020904">
    <property type="entry name" value="Sc_DH/Rdtase_CS"/>
</dbReference>
<evidence type="ECO:0000256" key="2">
    <source>
        <dbReference type="ARBA" id="ARBA00023002"/>
    </source>
</evidence>
<dbReference type="PANTHER" id="PTHR43669:SF3">
    <property type="entry name" value="ALCOHOL DEHYDROGENASE, PUTATIVE (AFU_ORTHOLOGUE AFUA_3G03445)-RELATED"/>
    <property type="match status" value="1"/>
</dbReference>
<accession>A0AAJ6HSJ7</accession>
<evidence type="ECO:0000313" key="4">
    <source>
        <dbReference type="Proteomes" id="UP001235874"/>
    </source>
</evidence>
<dbReference type="Pfam" id="PF00106">
    <property type="entry name" value="adh_short"/>
    <property type="match status" value="1"/>
</dbReference>
<gene>
    <name evidence="3" type="ORF">Q3V37_19075</name>
</gene>
<dbReference type="Proteomes" id="UP001235874">
    <property type="component" value="Chromosome"/>
</dbReference>
<organism evidence="3 4">
    <name type="scientific">Micromonospora profundi</name>
    <dbReference type="NCBI Taxonomy" id="1420889"/>
    <lineage>
        <taxon>Bacteria</taxon>
        <taxon>Bacillati</taxon>
        <taxon>Actinomycetota</taxon>
        <taxon>Actinomycetes</taxon>
        <taxon>Micromonosporales</taxon>
        <taxon>Micromonosporaceae</taxon>
        <taxon>Micromonospora</taxon>
    </lineage>
</organism>
<dbReference type="PRINTS" id="PR00081">
    <property type="entry name" value="GDHRDH"/>
</dbReference>
<evidence type="ECO:0000256" key="1">
    <source>
        <dbReference type="ARBA" id="ARBA00006484"/>
    </source>
</evidence>
<dbReference type="PROSITE" id="PS00061">
    <property type="entry name" value="ADH_SHORT"/>
    <property type="match status" value="1"/>
</dbReference>
<dbReference type="EC" id="1.-.-.-" evidence="3"/>
<reference evidence="3 4" key="1">
    <citation type="submission" date="2023-07" db="EMBL/GenBank/DDBJ databases">
        <title>Micromonospora profundi TRM 95458 converts glycerol to a new osmotic compound.</title>
        <authorList>
            <person name="Lu D."/>
        </authorList>
    </citation>
    <scope>NUCLEOTIDE SEQUENCE [LARGE SCALE GENOMIC DNA]</scope>
    <source>
        <strain evidence="3 4">TRM95458</strain>
    </source>
</reference>
<dbReference type="CDD" id="cd05233">
    <property type="entry name" value="SDR_c"/>
    <property type="match status" value="1"/>
</dbReference>
<protein>
    <submittedName>
        <fullName evidence="3">SDR family oxidoreductase</fullName>
        <ecNumber evidence="3">1.-.-.-</ecNumber>
    </submittedName>
</protein>
<name>A0AAJ6HSJ7_9ACTN</name>
<dbReference type="AlphaFoldDB" id="A0AAJ6HSJ7"/>
<dbReference type="RefSeq" id="WP_053656576.1">
    <property type="nucleotide sequence ID" value="NZ_CP130472.1"/>
</dbReference>
<sequence>MSEQDLVRDRCVVVTGGGNGIGRAIARKMAAQGARVVVGDLDSAAAERVAAEVGGVAVGGDVSTDEGVGRLLSAAAGRVDIFFANAGVGVGKGIDTPDADWHTAIEVNVLAHVRAARALIPDWLESGGGRFVVTASAAGLLTMLGSAPYSVSKHAAVAFAEWLSVTYGHRGITVQALCPQGVRTKMLDDSGEFRDLLSHDVALEPEQVAEVVWEALHDDRFLILPHPEVQRYYETRAGRTDAWLTGMRKLQKRFDDAAVTHNG</sequence>
<dbReference type="SUPFAM" id="SSF51735">
    <property type="entry name" value="NAD(P)-binding Rossmann-fold domains"/>
    <property type="match status" value="1"/>
</dbReference>
<comment type="similarity">
    <text evidence="1">Belongs to the short-chain dehydrogenases/reductases (SDR) family.</text>
</comment>
<keyword evidence="2 3" id="KW-0560">Oxidoreductase</keyword>
<evidence type="ECO:0000313" key="3">
    <source>
        <dbReference type="EMBL" id="WLS43504.1"/>
    </source>
</evidence>
<proteinExistence type="inferred from homology"/>
<keyword evidence="4" id="KW-1185">Reference proteome</keyword>
<dbReference type="GO" id="GO:0016491">
    <property type="term" value="F:oxidoreductase activity"/>
    <property type="evidence" value="ECO:0007669"/>
    <property type="project" value="UniProtKB-KW"/>
</dbReference>